<name>A0A317G1H8_BUTFI</name>
<keyword evidence="3" id="KW-1185">Reference proteome</keyword>
<dbReference type="Proteomes" id="UP000245488">
    <property type="component" value="Chromosome"/>
</dbReference>
<feature type="domain" description="Methyltransferase type 11" evidence="1">
    <location>
        <begin position="7"/>
        <end position="82"/>
    </location>
</feature>
<sequence>MKKEKTSAYIHGFDYSNNAISEAKNKYPIDSEFKCGCIGEIDYPRESFDLIILMDSIYFAPDMSSFIDQMMVWLKEDGKIFVAYQEGDIMPKTENINTSVLFKLLSEKGITFKTEDTRY</sequence>
<evidence type="ECO:0000313" key="2">
    <source>
        <dbReference type="EMBL" id="PWT27337.1"/>
    </source>
</evidence>
<comment type="caution">
    <text evidence="2">The sequence shown here is derived from an EMBL/GenBank/DDBJ whole genome shotgun (WGS) entry which is preliminary data.</text>
</comment>
<dbReference type="EMBL" id="NXNG01000001">
    <property type="protein sequence ID" value="PWT27337.1"/>
    <property type="molecule type" value="Genomic_DNA"/>
</dbReference>
<accession>A0A317G1H8</accession>
<dbReference type="Pfam" id="PF08241">
    <property type="entry name" value="Methyltransf_11"/>
    <property type="match status" value="1"/>
</dbReference>
<protein>
    <recommendedName>
        <fullName evidence="1">Methyltransferase type 11 domain-containing protein</fullName>
    </recommendedName>
</protein>
<organism evidence="2 3">
    <name type="scientific">Butyrivibrio fibrisolvens</name>
    <dbReference type="NCBI Taxonomy" id="831"/>
    <lineage>
        <taxon>Bacteria</taxon>
        <taxon>Bacillati</taxon>
        <taxon>Bacillota</taxon>
        <taxon>Clostridia</taxon>
        <taxon>Lachnospirales</taxon>
        <taxon>Lachnospiraceae</taxon>
        <taxon>Butyrivibrio</taxon>
    </lineage>
</organism>
<dbReference type="InterPro" id="IPR013216">
    <property type="entry name" value="Methyltransf_11"/>
</dbReference>
<proteinExistence type="predicted"/>
<reference evidence="2 3" key="1">
    <citation type="submission" date="2017-09" db="EMBL/GenBank/DDBJ databases">
        <title>High-quality draft genome sequence of Butyrivibrio fibrisolvens INBov1, isolated from cow rumen.</title>
        <authorList>
            <person name="Rodriguez Hernaez J."/>
            <person name="Rivarola M."/>
            <person name="Paniego N."/>
            <person name="Cravero S."/>
            <person name="Ceron Cucchi M."/>
            <person name="Martinez M.C."/>
        </authorList>
    </citation>
    <scope>NUCLEOTIDE SEQUENCE [LARGE SCALE GENOMIC DNA]</scope>
    <source>
        <strain evidence="2 3">INBov1</strain>
    </source>
</reference>
<evidence type="ECO:0000313" key="3">
    <source>
        <dbReference type="Proteomes" id="UP000245488"/>
    </source>
</evidence>
<dbReference type="AlphaFoldDB" id="A0A317G1H8"/>
<dbReference type="GO" id="GO:0008757">
    <property type="term" value="F:S-adenosylmethionine-dependent methyltransferase activity"/>
    <property type="evidence" value="ECO:0007669"/>
    <property type="project" value="InterPro"/>
</dbReference>
<dbReference type="Gene3D" id="3.40.50.150">
    <property type="entry name" value="Vaccinia Virus protein VP39"/>
    <property type="match status" value="1"/>
</dbReference>
<dbReference type="InterPro" id="IPR029063">
    <property type="entry name" value="SAM-dependent_MTases_sf"/>
</dbReference>
<dbReference type="SUPFAM" id="SSF53335">
    <property type="entry name" value="S-adenosyl-L-methionine-dependent methyltransferases"/>
    <property type="match status" value="1"/>
</dbReference>
<dbReference type="RefSeq" id="WP_110072875.1">
    <property type="nucleotide sequence ID" value="NZ_CM009896.1"/>
</dbReference>
<gene>
    <name evidence="2" type="ORF">CPT75_09630</name>
</gene>
<evidence type="ECO:0000259" key="1">
    <source>
        <dbReference type="Pfam" id="PF08241"/>
    </source>
</evidence>